<comment type="caution">
    <text evidence="1">The sequence shown here is derived from an EMBL/GenBank/DDBJ whole genome shotgun (WGS) entry which is preliminary data.</text>
</comment>
<dbReference type="AlphaFoldDB" id="A0A918JYQ6"/>
<evidence type="ECO:0000313" key="1">
    <source>
        <dbReference type="EMBL" id="GGX33944.1"/>
    </source>
</evidence>
<dbReference type="InterPro" id="IPR007497">
    <property type="entry name" value="SIMPL/DUF541"/>
</dbReference>
<evidence type="ECO:0000313" key="2">
    <source>
        <dbReference type="Proteomes" id="UP000601108"/>
    </source>
</evidence>
<sequence length="195" mass="22319">MSLSSAVSQENTKTLTIVGESKKKIEIGSYNLTVSLKEIVTDGYQQHEPKSLSQVKQIYTDKLKAIGVDFNNFHKNFAYQFYSSYSETNDVAYFYFNSTSQEEIKKIIDIKMNGLNIVQVEIIAKEKTNEQLADLTHIAIEDAKIKASKIATNLHKKLGDIIKVENTSTKEQYIDMYKPEQDQKHYVTVTFTIEQ</sequence>
<dbReference type="EMBL" id="BMWS01000043">
    <property type="protein sequence ID" value="GGX33944.1"/>
    <property type="molecule type" value="Genomic_DNA"/>
</dbReference>
<proteinExistence type="predicted"/>
<evidence type="ECO:0008006" key="3">
    <source>
        <dbReference type="Google" id="ProtNLM"/>
    </source>
</evidence>
<reference evidence="1 2" key="1">
    <citation type="journal article" date="2014" name="Int. J. Syst. Evol. Microbiol.">
        <title>Complete genome sequence of Corynebacterium casei LMG S-19264T (=DSM 44701T), isolated from a smear-ripened cheese.</title>
        <authorList>
            <consortium name="US DOE Joint Genome Institute (JGI-PGF)"/>
            <person name="Walter F."/>
            <person name="Albersmeier A."/>
            <person name="Kalinowski J."/>
            <person name="Ruckert C."/>
        </authorList>
    </citation>
    <scope>NUCLEOTIDE SEQUENCE [LARGE SCALE GENOMIC DNA]</scope>
    <source>
        <strain evidence="1 2">KCTC 12285</strain>
    </source>
</reference>
<dbReference type="Pfam" id="PF04402">
    <property type="entry name" value="SIMPL"/>
    <property type="match status" value="1"/>
</dbReference>
<keyword evidence="2" id="KW-1185">Reference proteome</keyword>
<name>A0A918JYQ6_9FLAO</name>
<dbReference type="Gene3D" id="3.30.110.170">
    <property type="entry name" value="Protein of unknown function (DUF541), domain 1"/>
    <property type="match status" value="1"/>
</dbReference>
<gene>
    <name evidence="1" type="ORF">GCM10007384_38300</name>
</gene>
<protein>
    <recommendedName>
        <fullName evidence="3">DUF541 domain-containing protein</fullName>
    </recommendedName>
</protein>
<accession>A0A918JYQ6</accession>
<organism evidence="1 2">
    <name type="scientific">Aquimarina muelleri</name>
    <dbReference type="NCBI Taxonomy" id="279356"/>
    <lineage>
        <taxon>Bacteria</taxon>
        <taxon>Pseudomonadati</taxon>
        <taxon>Bacteroidota</taxon>
        <taxon>Flavobacteriia</taxon>
        <taxon>Flavobacteriales</taxon>
        <taxon>Flavobacteriaceae</taxon>
        <taxon>Aquimarina</taxon>
    </lineage>
</organism>
<dbReference type="Proteomes" id="UP000601108">
    <property type="component" value="Unassembled WGS sequence"/>
</dbReference>